<protein>
    <submittedName>
        <fullName evidence="1">Uncharacterized protein</fullName>
    </submittedName>
</protein>
<dbReference type="GO" id="GO:0006303">
    <property type="term" value="P:double-strand break repair via nonhomologous end joining"/>
    <property type="evidence" value="ECO:0007669"/>
    <property type="project" value="TreeGrafter"/>
</dbReference>
<dbReference type="EMBL" id="SDMP01000007">
    <property type="protein sequence ID" value="RYR48797.1"/>
    <property type="molecule type" value="Genomic_DNA"/>
</dbReference>
<dbReference type="GO" id="GO:0000723">
    <property type="term" value="P:telomere maintenance"/>
    <property type="evidence" value="ECO:0007669"/>
    <property type="project" value="TreeGrafter"/>
</dbReference>
<accession>A0A445CCX3</accession>
<evidence type="ECO:0000313" key="1">
    <source>
        <dbReference type="EMBL" id="RYR48797.1"/>
    </source>
</evidence>
<dbReference type="PANTHER" id="PTHR10139:SF1">
    <property type="entry name" value="DOUBLE-STRAND BREAK REPAIR PROTEIN MRE11"/>
    <property type="match status" value="1"/>
</dbReference>
<dbReference type="GO" id="GO:0042138">
    <property type="term" value="P:meiotic DNA double-strand break formation"/>
    <property type="evidence" value="ECO:0007669"/>
    <property type="project" value="TreeGrafter"/>
</dbReference>
<proteinExistence type="predicted"/>
<keyword evidence="2" id="KW-1185">Reference proteome</keyword>
<dbReference type="GO" id="GO:0000724">
    <property type="term" value="P:double-strand break repair via homologous recombination"/>
    <property type="evidence" value="ECO:0007669"/>
    <property type="project" value="TreeGrafter"/>
</dbReference>
<comment type="caution">
    <text evidence="1">The sequence shown here is derived from an EMBL/GenBank/DDBJ whole genome shotgun (WGS) entry which is preliminary data.</text>
</comment>
<gene>
    <name evidence="1" type="ORF">Ahy_A07g034871</name>
</gene>
<dbReference type="AlphaFoldDB" id="A0A445CCX3"/>
<reference evidence="1 2" key="1">
    <citation type="submission" date="2019-01" db="EMBL/GenBank/DDBJ databases">
        <title>Sequencing of cultivated peanut Arachis hypogaea provides insights into genome evolution and oil improvement.</title>
        <authorList>
            <person name="Chen X."/>
        </authorList>
    </citation>
    <scope>NUCLEOTIDE SEQUENCE [LARGE SCALE GENOMIC DNA]</scope>
    <source>
        <strain evidence="2">cv. Fuhuasheng</strain>
        <tissue evidence="1">Leaves</tissue>
    </source>
</reference>
<organism evidence="1 2">
    <name type="scientific">Arachis hypogaea</name>
    <name type="common">Peanut</name>
    <dbReference type="NCBI Taxonomy" id="3818"/>
    <lineage>
        <taxon>Eukaryota</taxon>
        <taxon>Viridiplantae</taxon>
        <taxon>Streptophyta</taxon>
        <taxon>Embryophyta</taxon>
        <taxon>Tracheophyta</taxon>
        <taxon>Spermatophyta</taxon>
        <taxon>Magnoliopsida</taxon>
        <taxon>eudicotyledons</taxon>
        <taxon>Gunneridae</taxon>
        <taxon>Pentapetalae</taxon>
        <taxon>rosids</taxon>
        <taxon>fabids</taxon>
        <taxon>Fabales</taxon>
        <taxon>Fabaceae</taxon>
        <taxon>Papilionoideae</taxon>
        <taxon>50 kb inversion clade</taxon>
        <taxon>dalbergioids sensu lato</taxon>
        <taxon>Dalbergieae</taxon>
        <taxon>Pterocarpus clade</taxon>
        <taxon>Arachis</taxon>
    </lineage>
</organism>
<evidence type="ECO:0000313" key="2">
    <source>
        <dbReference type="Proteomes" id="UP000289738"/>
    </source>
</evidence>
<dbReference type="GO" id="GO:0007095">
    <property type="term" value="P:mitotic G2 DNA damage checkpoint signaling"/>
    <property type="evidence" value="ECO:0007669"/>
    <property type="project" value="TreeGrafter"/>
</dbReference>
<dbReference type="GO" id="GO:0000014">
    <property type="term" value="F:single-stranded DNA endodeoxyribonuclease activity"/>
    <property type="evidence" value="ECO:0007669"/>
    <property type="project" value="TreeGrafter"/>
</dbReference>
<dbReference type="Proteomes" id="UP000289738">
    <property type="component" value="Chromosome A07"/>
</dbReference>
<name>A0A445CCX3_ARAHY</name>
<dbReference type="GO" id="GO:0030870">
    <property type="term" value="C:Mre11 complex"/>
    <property type="evidence" value="ECO:0007669"/>
    <property type="project" value="TreeGrafter"/>
</dbReference>
<dbReference type="GO" id="GO:0097552">
    <property type="term" value="P:mitochondrial double-strand break repair via homologous recombination"/>
    <property type="evidence" value="ECO:0007669"/>
    <property type="project" value="TreeGrafter"/>
</dbReference>
<dbReference type="GO" id="GO:0035861">
    <property type="term" value="C:site of double-strand break"/>
    <property type="evidence" value="ECO:0007669"/>
    <property type="project" value="TreeGrafter"/>
</dbReference>
<sequence length="240" mass="26866">MEDEVIVEPLFCFCVVFQGSSAGSAFAPSERGFGADAVALAEEIWKASERESLEASIEAAFEAIRSRGTDFHVIPSHCGSASATINDSKKVSRQDIELKIEILPVNDLDIALHNFVNKDDKNAFYVCVQSNINETKNKIAKDSNTMKFDDEDLIVKVGKCLEERVKQRSTQSKEPTQFTYADQSMELNPTYHMNFNKTARELIMRLQKIDSDNYLEMILSGETRGTSLIDVICSMNNSDL</sequence>
<dbReference type="PANTHER" id="PTHR10139">
    <property type="entry name" value="DOUBLE-STRAND BREAK REPAIR PROTEIN MRE11"/>
    <property type="match status" value="1"/>
</dbReference>
<dbReference type="STRING" id="3818.A0A445CCX3"/>